<feature type="region of interest" description="Disordered" evidence="1">
    <location>
        <begin position="712"/>
        <end position="758"/>
    </location>
</feature>
<organism evidence="3 4">
    <name type="scientific">Miscanthus lutarioriparius</name>
    <dbReference type="NCBI Taxonomy" id="422564"/>
    <lineage>
        <taxon>Eukaryota</taxon>
        <taxon>Viridiplantae</taxon>
        <taxon>Streptophyta</taxon>
        <taxon>Embryophyta</taxon>
        <taxon>Tracheophyta</taxon>
        <taxon>Spermatophyta</taxon>
        <taxon>Magnoliopsida</taxon>
        <taxon>Liliopsida</taxon>
        <taxon>Poales</taxon>
        <taxon>Poaceae</taxon>
        <taxon>PACMAD clade</taxon>
        <taxon>Panicoideae</taxon>
        <taxon>Andropogonodae</taxon>
        <taxon>Andropogoneae</taxon>
        <taxon>Saccharinae</taxon>
        <taxon>Miscanthus</taxon>
    </lineage>
</organism>
<dbReference type="AlphaFoldDB" id="A0A811QF51"/>
<feature type="compositionally biased region" description="Acidic residues" evidence="1">
    <location>
        <begin position="395"/>
        <end position="419"/>
    </location>
</feature>
<feature type="region of interest" description="Disordered" evidence="1">
    <location>
        <begin position="1"/>
        <end position="27"/>
    </location>
</feature>
<feature type="transmembrane region" description="Helical" evidence="2">
    <location>
        <begin position="152"/>
        <end position="171"/>
    </location>
</feature>
<keyword evidence="2" id="KW-0812">Transmembrane</keyword>
<keyword evidence="2" id="KW-1133">Transmembrane helix</keyword>
<dbReference type="Proteomes" id="UP000604825">
    <property type="component" value="Unassembled WGS sequence"/>
</dbReference>
<sequence>MQAAKLSEEDGVSSSQPPELEDKSSKAKTAKSGIYKLVSPGDEVRWMALLGLALWSIMFPFLSLQQMALVLGLVLVLVLVGLVQKGLVPLRLVPLVLALITMLVSPDDAVRRVGLLGVALLAVLLGVALGRVLLGVALLGVLLGVALGRWSIMFPFLSLQQLALVLVLVLVPVQTLHRIMNFCRACMHGHGGRLLKWGPHEWVLDSGAWNHHTSNLALLLEGGYFQSQELDNKDAPSSGDDATAPHVHVLGRGSVRTDCFDFPGVHYVVGDDTRNVVSVSQLARDHGLVTVFEPTSCHVKEKKTGKIVGKGRLRNGMYILDSLHIVGQHIRDGGTSGGDRHDGADGGGGGNGDGDSTAEGRGGGGRDGRGGGGGTGAGNQGESSGSGAARGDINEINEEGEGGDEKEIEEMDDNDEDDIKEMGEINGKGEKEDDEKRGGQNSGQLSSRSHTGLFVMSRLDCICWIAILCIAACILRPYTGWGAGVTILPVNFHSLVSGFSVVLFILSFQLFKTRMSTICKEEETLGPYLQELSHQEHNKRLFGLSRFDATTDPTGYHLPAGAFPASSTNAARREEFLLDSGASFHMTWNEWILIPYPKDLKDHTEPPTRRFGGIIGSIAVKASGYLSSDKIKLDGVLLAPDSRMNLVSVGQLSIQYEVNVEMDDKGFVIKKKQGGVQIGGGKMIHHLYVLEYLNPGVLFALSPTPDFKTFGTSVSSSASEVSKEDDGAVAEPSGPEGEVAKPRKRQPNKRLFGPEWSN</sequence>
<evidence type="ECO:0000256" key="2">
    <source>
        <dbReference type="SAM" id="Phobius"/>
    </source>
</evidence>
<protein>
    <submittedName>
        <fullName evidence="3">Uncharacterized protein</fullName>
    </submittedName>
</protein>
<feature type="compositionally biased region" description="Basic and acidic residues" evidence="1">
    <location>
        <begin position="420"/>
        <end position="438"/>
    </location>
</feature>
<feature type="region of interest" description="Disordered" evidence="1">
    <location>
        <begin position="331"/>
        <end position="447"/>
    </location>
</feature>
<proteinExistence type="predicted"/>
<evidence type="ECO:0000256" key="1">
    <source>
        <dbReference type="SAM" id="MobiDB-lite"/>
    </source>
</evidence>
<evidence type="ECO:0000313" key="3">
    <source>
        <dbReference type="EMBL" id="CAD6255387.1"/>
    </source>
</evidence>
<feature type="transmembrane region" description="Helical" evidence="2">
    <location>
        <begin position="67"/>
        <end position="84"/>
    </location>
</feature>
<feature type="compositionally biased region" description="Gly residues" evidence="1">
    <location>
        <begin position="370"/>
        <end position="379"/>
    </location>
</feature>
<evidence type="ECO:0000313" key="4">
    <source>
        <dbReference type="Proteomes" id="UP000604825"/>
    </source>
</evidence>
<feature type="transmembrane region" description="Helical" evidence="2">
    <location>
        <begin position="459"/>
        <end position="478"/>
    </location>
</feature>
<name>A0A811QF51_9POAL</name>
<accession>A0A811QF51</accession>
<reference evidence="3" key="1">
    <citation type="submission" date="2020-10" db="EMBL/GenBank/DDBJ databases">
        <authorList>
            <person name="Han B."/>
            <person name="Lu T."/>
            <person name="Zhao Q."/>
            <person name="Huang X."/>
            <person name="Zhao Y."/>
        </authorList>
    </citation>
    <scope>NUCLEOTIDE SEQUENCE</scope>
</reference>
<keyword evidence="4" id="KW-1185">Reference proteome</keyword>
<comment type="caution">
    <text evidence="3">The sequence shown here is derived from an EMBL/GenBank/DDBJ whole genome shotgun (WGS) entry which is preliminary data.</text>
</comment>
<dbReference type="EMBL" id="CAJGYO010000010">
    <property type="protein sequence ID" value="CAD6255387.1"/>
    <property type="molecule type" value="Genomic_DNA"/>
</dbReference>
<keyword evidence="2" id="KW-0472">Membrane</keyword>
<dbReference type="OrthoDB" id="1749397at2759"/>
<feature type="transmembrane region" description="Helical" evidence="2">
    <location>
        <begin position="90"/>
        <end position="106"/>
    </location>
</feature>
<feature type="transmembrane region" description="Helical" evidence="2">
    <location>
        <begin position="113"/>
        <end position="146"/>
    </location>
</feature>
<feature type="transmembrane region" description="Helical" evidence="2">
    <location>
        <begin position="490"/>
        <end position="511"/>
    </location>
</feature>
<gene>
    <name evidence="3" type="ORF">NCGR_LOCUS38933</name>
</gene>